<gene>
    <name evidence="1" type="ORF">HNY73_012530</name>
</gene>
<dbReference type="AlphaFoldDB" id="A0A8T0EVS2"/>
<accession>A0A8T0EVS2</accession>
<proteinExistence type="predicted"/>
<name>A0A8T0EVS2_ARGBR</name>
<reference evidence="1" key="1">
    <citation type="journal article" date="2020" name="bioRxiv">
        <title>Chromosome-level reference genome of the European wasp spider Argiope bruennichi: a resource for studies on range expansion and evolutionary adaptation.</title>
        <authorList>
            <person name="Sheffer M.M."/>
            <person name="Hoppe A."/>
            <person name="Krehenwinkel H."/>
            <person name="Uhl G."/>
            <person name="Kuss A.W."/>
            <person name="Jensen L."/>
            <person name="Jensen C."/>
            <person name="Gillespie R.G."/>
            <person name="Hoff K.J."/>
            <person name="Prost S."/>
        </authorList>
    </citation>
    <scope>NUCLEOTIDE SEQUENCE</scope>
</reference>
<reference evidence="1" key="2">
    <citation type="submission" date="2020-06" db="EMBL/GenBank/DDBJ databases">
        <authorList>
            <person name="Sheffer M."/>
        </authorList>
    </citation>
    <scope>NUCLEOTIDE SEQUENCE</scope>
</reference>
<dbReference type="Proteomes" id="UP000807504">
    <property type="component" value="Unassembled WGS sequence"/>
</dbReference>
<sequence>MGNECVQWKLGDFVLLRKGKMSVCSGTGDFCAAEEWEMSVCSGTDLSPSAHRIIRWFSSVEQSKDFLKSSNVHVQYHFRDFYSKMLDEICYLNSFAADGEVTFLNPKSDCLLSGIQYP</sequence>
<keyword evidence="2" id="KW-1185">Reference proteome</keyword>
<organism evidence="1 2">
    <name type="scientific">Argiope bruennichi</name>
    <name type="common">Wasp spider</name>
    <name type="synonym">Aranea bruennichi</name>
    <dbReference type="NCBI Taxonomy" id="94029"/>
    <lineage>
        <taxon>Eukaryota</taxon>
        <taxon>Metazoa</taxon>
        <taxon>Ecdysozoa</taxon>
        <taxon>Arthropoda</taxon>
        <taxon>Chelicerata</taxon>
        <taxon>Arachnida</taxon>
        <taxon>Araneae</taxon>
        <taxon>Araneomorphae</taxon>
        <taxon>Entelegynae</taxon>
        <taxon>Araneoidea</taxon>
        <taxon>Araneidae</taxon>
        <taxon>Argiope</taxon>
    </lineage>
</organism>
<comment type="caution">
    <text evidence="1">The sequence shown here is derived from an EMBL/GenBank/DDBJ whole genome shotgun (WGS) entry which is preliminary data.</text>
</comment>
<dbReference type="EMBL" id="JABXBU010001863">
    <property type="protein sequence ID" value="KAF8782210.1"/>
    <property type="molecule type" value="Genomic_DNA"/>
</dbReference>
<evidence type="ECO:0000313" key="2">
    <source>
        <dbReference type="Proteomes" id="UP000807504"/>
    </source>
</evidence>
<protein>
    <submittedName>
        <fullName evidence="1">Uncharacterized protein</fullName>
    </submittedName>
</protein>
<evidence type="ECO:0000313" key="1">
    <source>
        <dbReference type="EMBL" id="KAF8782210.1"/>
    </source>
</evidence>